<reference evidence="5" key="1">
    <citation type="submission" date="2020-11" db="EMBL/GenBank/DDBJ databases">
        <authorList>
            <consortium name="DOE Joint Genome Institute"/>
            <person name="Ahrendt S."/>
            <person name="Riley R."/>
            <person name="Andreopoulos W."/>
            <person name="LaButti K."/>
            <person name="Pangilinan J."/>
            <person name="Ruiz-duenas F.J."/>
            <person name="Barrasa J.M."/>
            <person name="Sanchez-Garcia M."/>
            <person name="Camarero S."/>
            <person name="Miyauchi S."/>
            <person name="Serrano A."/>
            <person name="Linde D."/>
            <person name="Babiker R."/>
            <person name="Drula E."/>
            <person name="Ayuso-Fernandez I."/>
            <person name="Pacheco R."/>
            <person name="Padilla G."/>
            <person name="Ferreira P."/>
            <person name="Barriuso J."/>
            <person name="Kellner H."/>
            <person name="Castanera R."/>
            <person name="Alfaro M."/>
            <person name="Ramirez L."/>
            <person name="Pisabarro A.G."/>
            <person name="Kuo A."/>
            <person name="Tritt A."/>
            <person name="Lipzen A."/>
            <person name="He G."/>
            <person name="Yan M."/>
            <person name="Ng V."/>
            <person name="Cullen D."/>
            <person name="Martin F."/>
            <person name="Rosso M.-N."/>
            <person name="Henrissat B."/>
            <person name="Hibbett D."/>
            <person name="Martinez A.T."/>
            <person name="Grigoriev I.V."/>
        </authorList>
    </citation>
    <scope>NUCLEOTIDE SEQUENCE</scope>
    <source>
        <strain evidence="5">AH 44721</strain>
    </source>
</reference>
<keyword evidence="4" id="KW-0175">Coiled coil</keyword>
<keyword evidence="6" id="KW-1185">Reference proteome</keyword>
<dbReference type="GO" id="GO:0007021">
    <property type="term" value="P:tubulin complex assembly"/>
    <property type="evidence" value="ECO:0007669"/>
    <property type="project" value="UniProtKB-UniRule"/>
</dbReference>
<dbReference type="Gene3D" id="1.20.58.90">
    <property type="match status" value="1"/>
</dbReference>
<evidence type="ECO:0000256" key="4">
    <source>
        <dbReference type="SAM" id="Coils"/>
    </source>
</evidence>
<dbReference type="Pfam" id="PF02970">
    <property type="entry name" value="TBCA"/>
    <property type="match status" value="1"/>
</dbReference>
<dbReference type="InterPro" id="IPR004226">
    <property type="entry name" value="TBCA"/>
</dbReference>
<evidence type="ECO:0000256" key="2">
    <source>
        <dbReference type="ARBA" id="ARBA00023186"/>
    </source>
</evidence>
<dbReference type="AlphaFoldDB" id="A0A9P5NXG5"/>
<keyword evidence="3" id="KW-0206">Cytoskeleton</keyword>
<gene>
    <name evidence="5" type="ORF">CPB84DRAFT_1743536</name>
</gene>
<dbReference type="GO" id="GO:0007023">
    <property type="term" value="P:post-chaperonin tubulin folding pathway"/>
    <property type="evidence" value="ECO:0007669"/>
    <property type="project" value="UniProtKB-UniRule"/>
</dbReference>
<comment type="subunit">
    <text evidence="3">Supercomplex made of cofactors A to E. Cofactors A and D function by capturing and stabilizing tubulin in a quasi-native conformation. Cofactor E binds to the cofactor D-tubulin complex; interaction with cofactor C then causes the release of tubulin polypeptides that are committed to the native state.</text>
</comment>
<dbReference type="EMBL" id="JADNYJ010000007">
    <property type="protein sequence ID" value="KAF8910050.1"/>
    <property type="molecule type" value="Genomic_DNA"/>
</dbReference>
<dbReference type="SUPFAM" id="SSF46988">
    <property type="entry name" value="Tubulin chaperone cofactor A"/>
    <property type="match status" value="1"/>
</dbReference>
<keyword evidence="3" id="KW-0493">Microtubule</keyword>
<dbReference type="PANTHER" id="PTHR21500">
    <property type="entry name" value="TUBULIN-SPECIFIC CHAPERONE A"/>
    <property type="match status" value="1"/>
</dbReference>
<dbReference type="InterPro" id="IPR036126">
    <property type="entry name" value="TBCA_sf"/>
</dbReference>
<feature type="coiled-coil region" evidence="4">
    <location>
        <begin position="18"/>
        <end position="45"/>
    </location>
</feature>
<dbReference type="OrthoDB" id="296187at2759"/>
<evidence type="ECO:0000313" key="6">
    <source>
        <dbReference type="Proteomes" id="UP000724874"/>
    </source>
</evidence>
<organism evidence="5 6">
    <name type="scientific">Gymnopilus junonius</name>
    <name type="common">Spectacular rustgill mushroom</name>
    <name type="synonym">Gymnopilus spectabilis subsp. junonius</name>
    <dbReference type="NCBI Taxonomy" id="109634"/>
    <lineage>
        <taxon>Eukaryota</taxon>
        <taxon>Fungi</taxon>
        <taxon>Dikarya</taxon>
        <taxon>Basidiomycota</taxon>
        <taxon>Agaricomycotina</taxon>
        <taxon>Agaricomycetes</taxon>
        <taxon>Agaricomycetidae</taxon>
        <taxon>Agaricales</taxon>
        <taxon>Agaricineae</taxon>
        <taxon>Hymenogastraceae</taxon>
        <taxon>Gymnopilus</taxon>
    </lineage>
</organism>
<evidence type="ECO:0000256" key="3">
    <source>
        <dbReference type="RuleBase" id="RU364030"/>
    </source>
</evidence>
<dbReference type="GO" id="GO:0005874">
    <property type="term" value="C:microtubule"/>
    <property type="evidence" value="ECO:0007669"/>
    <property type="project" value="UniProtKB-KW"/>
</dbReference>
<dbReference type="PANTHER" id="PTHR21500:SF0">
    <property type="entry name" value="TUBULIN-SPECIFIC CHAPERONE A"/>
    <property type="match status" value="1"/>
</dbReference>
<dbReference type="GO" id="GO:0048487">
    <property type="term" value="F:beta-tubulin binding"/>
    <property type="evidence" value="ECO:0007669"/>
    <property type="project" value="InterPro"/>
</dbReference>
<evidence type="ECO:0000256" key="1">
    <source>
        <dbReference type="ARBA" id="ARBA00006806"/>
    </source>
</evidence>
<dbReference type="GO" id="GO:0005829">
    <property type="term" value="C:cytosol"/>
    <property type="evidence" value="ECO:0007669"/>
    <property type="project" value="TreeGrafter"/>
</dbReference>
<keyword evidence="3" id="KW-0963">Cytoplasm</keyword>
<protein>
    <recommendedName>
        <fullName evidence="3">Tubulin-specific chaperone A</fullName>
    </recommendedName>
</protein>
<sequence length="114" mass="12694">MSDAAAVRRQLKIKTAAVQRLSKETKVYNEETSELETKLNKLKEKGNDAEEWDIKNATKMVEESKKMIVDATTRLGKAAEDLQALITSAKEEFGLPIDDEELINAEKAVQQATA</sequence>
<name>A0A9P5NXG5_GYMJU</name>
<keyword evidence="2 3" id="KW-0143">Chaperone</keyword>
<comment type="similarity">
    <text evidence="1 3">Belongs to the TBCA family.</text>
</comment>
<proteinExistence type="inferred from homology"/>
<evidence type="ECO:0000313" key="5">
    <source>
        <dbReference type="EMBL" id="KAF8910050.1"/>
    </source>
</evidence>
<comment type="caution">
    <text evidence="5">The sequence shown here is derived from an EMBL/GenBank/DDBJ whole genome shotgun (WGS) entry which is preliminary data.</text>
</comment>
<accession>A0A9P5NXG5</accession>
<dbReference type="Proteomes" id="UP000724874">
    <property type="component" value="Unassembled WGS sequence"/>
</dbReference>
<comment type="subcellular location">
    <subcellularLocation>
        <location evidence="3">Cytoplasm</location>
        <location evidence="3">Cytoskeleton</location>
    </subcellularLocation>
</comment>